<evidence type="ECO:0000259" key="3">
    <source>
        <dbReference type="PROSITE" id="PS51828"/>
    </source>
</evidence>
<dbReference type="Proteomes" id="UP001163046">
    <property type="component" value="Unassembled WGS sequence"/>
</dbReference>
<organism evidence="4 5">
    <name type="scientific">Desmophyllum pertusum</name>
    <dbReference type="NCBI Taxonomy" id="174260"/>
    <lineage>
        <taxon>Eukaryota</taxon>
        <taxon>Metazoa</taxon>
        <taxon>Cnidaria</taxon>
        <taxon>Anthozoa</taxon>
        <taxon>Hexacorallia</taxon>
        <taxon>Scleractinia</taxon>
        <taxon>Caryophylliina</taxon>
        <taxon>Caryophylliidae</taxon>
        <taxon>Desmophyllum</taxon>
    </lineage>
</organism>
<comment type="caution">
    <text evidence="4">The sequence shown here is derived from an EMBL/GenBank/DDBJ whole genome shotgun (WGS) entry which is preliminary data.</text>
</comment>
<accession>A0A9W9ZBK4</accession>
<dbReference type="OrthoDB" id="6514358at2759"/>
<feature type="domain" description="Pentraxin (PTX)" evidence="3">
    <location>
        <begin position="1"/>
        <end position="131"/>
    </location>
</feature>
<dbReference type="AlphaFoldDB" id="A0A9W9ZBK4"/>
<sequence>MFLFLERRLDVLPGVKNNNWHGLCVTWHNEDGSFMVYYDGRLLQSDRDFQNGESLLPNGMFALGVGVSNDVKYSGWLGRVNAWPYVLEHPQLAVFSSKCGVERGELVSWPQFSVHGLKGNTCPFIEDNISAEVKHWRLDGGDQELTPKYSASFLEGRLDGHKAVYLDQTAAYVEAPYVQFGNGPVIVFTIACWIKLLPSNPYNRAILSSNAGGSKNGRFFFGVNSTNVLQLEHWNSGAKHVEAVAHIVLEEKTWHHVAVSYAMSVELTFFINGFKHPSRVHPWQNPANGPFDIGRYFNLDGLNKYQYFHGFLSDLYVFSRALNVEEIGKLMGRSLPCTFSDWASKPILTPRQTPREKCRTKSCPGIGGCQEVRAWKPGNPGGGWTVIQQRKDGTVDFSKALNEYKTGFGTVGSESEIWLGNEKIHGLTTKNTELLIQLEAFDGKEGFAIYSDFHVGGEDELYRLTLGEFSGNLPNKLGMHNNSIFKVGNCGGQPGAGWWFASACGEVLLNSKYGNALDSMKWNDFPNEGDTNGKLQKTSMKIRRTEGYFKDYTLKFLRKTSDVSDANLLQWPTVLTEFKAFTVCLWLKVQIQTDMDKMTLLRYYEIKDGNFTVMLNTKDATNPKLIVAIWPSTGLYRISVNYFALDGDWRHVCVSWTNLDGKTDFYMGNTHKSFTNIGKGRCSMAGGEFWLEARSQ</sequence>
<dbReference type="Pfam" id="PF13385">
    <property type="entry name" value="Laminin_G_3"/>
    <property type="match status" value="1"/>
</dbReference>
<protein>
    <submittedName>
        <fullName evidence="4">Uncharacterized protein</fullName>
    </submittedName>
</protein>
<dbReference type="InterPro" id="IPR001759">
    <property type="entry name" value="PTX_dom"/>
</dbReference>
<feature type="domain" description="Fibrinogen C-terminal" evidence="2">
    <location>
        <begin position="349"/>
        <end position="546"/>
    </location>
</feature>
<keyword evidence="5" id="KW-1185">Reference proteome</keyword>
<dbReference type="SMART" id="SM00186">
    <property type="entry name" value="FBG"/>
    <property type="match status" value="1"/>
</dbReference>
<dbReference type="PROSITE" id="PS51828">
    <property type="entry name" value="PTX_2"/>
    <property type="match status" value="1"/>
</dbReference>
<reference evidence="4" key="1">
    <citation type="submission" date="2023-01" db="EMBL/GenBank/DDBJ databases">
        <title>Genome assembly of the deep-sea coral Lophelia pertusa.</title>
        <authorList>
            <person name="Herrera S."/>
            <person name="Cordes E."/>
        </authorList>
    </citation>
    <scope>NUCLEOTIDE SEQUENCE</scope>
    <source>
        <strain evidence="4">USNM1676648</strain>
        <tissue evidence="4">Polyp</tissue>
    </source>
</reference>
<gene>
    <name evidence="4" type="ORF">OS493_022549</name>
</gene>
<evidence type="ECO:0000259" key="2">
    <source>
        <dbReference type="PROSITE" id="PS51406"/>
    </source>
</evidence>
<dbReference type="EMBL" id="MU826365">
    <property type="protein sequence ID" value="KAJ7378562.1"/>
    <property type="molecule type" value="Genomic_DNA"/>
</dbReference>
<evidence type="ECO:0000313" key="4">
    <source>
        <dbReference type="EMBL" id="KAJ7378562.1"/>
    </source>
</evidence>
<dbReference type="PANTHER" id="PTHR19143">
    <property type="entry name" value="FIBRINOGEN/TENASCIN/ANGIOPOEITIN"/>
    <property type="match status" value="1"/>
</dbReference>
<dbReference type="InterPro" id="IPR014716">
    <property type="entry name" value="Fibrinogen_a/b/g_C_1"/>
</dbReference>
<dbReference type="Gene3D" id="2.60.120.200">
    <property type="match status" value="3"/>
</dbReference>
<dbReference type="PANTHER" id="PTHR19143:SF394">
    <property type="entry name" value="ANGIOPOIETIN-RELATED PROTEIN 3-LIKE"/>
    <property type="match status" value="1"/>
</dbReference>
<comment type="caution">
    <text evidence="1">Lacks conserved residue(s) required for the propagation of feature annotation.</text>
</comment>
<dbReference type="SUPFAM" id="SSF49899">
    <property type="entry name" value="Concanavalin A-like lectins/glucanases"/>
    <property type="match status" value="3"/>
</dbReference>
<dbReference type="PROSITE" id="PS51406">
    <property type="entry name" value="FIBRINOGEN_C_2"/>
    <property type="match status" value="1"/>
</dbReference>
<name>A0A9W9ZBK4_9CNID</name>
<dbReference type="Pfam" id="PF00147">
    <property type="entry name" value="Fibrinogen_C"/>
    <property type="match status" value="1"/>
</dbReference>
<dbReference type="InterPro" id="IPR013320">
    <property type="entry name" value="ConA-like_dom_sf"/>
</dbReference>
<dbReference type="InterPro" id="IPR036056">
    <property type="entry name" value="Fibrinogen-like_C"/>
</dbReference>
<evidence type="ECO:0000256" key="1">
    <source>
        <dbReference type="PROSITE-ProRule" id="PRU01172"/>
    </source>
</evidence>
<dbReference type="Gene3D" id="3.90.215.10">
    <property type="entry name" value="Gamma Fibrinogen, chain A, domain 1"/>
    <property type="match status" value="1"/>
</dbReference>
<evidence type="ECO:0000313" key="5">
    <source>
        <dbReference type="Proteomes" id="UP001163046"/>
    </source>
</evidence>
<dbReference type="GO" id="GO:0005615">
    <property type="term" value="C:extracellular space"/>
    <property type="evidence" value="ECO:0007669"/>
    <property type="project" value="TreeGrafter"/>
</dbReference>
<dbReference type="SUPFAM" id="SSF56496">
    <property type="entry name" value="Fibrinogen C-terminal domain-like"/>
    <property type="match status" value="1"/>
</dbReference>
<dbReference type="InterPro" id="IPR002181">
    <property type="entry name" value="Fibrinogen_a/b/g_C_dom"/>
</dbReference>
<proteinExistence type="predicted"/>
<dbReference type="InterPro" id="IPR050373">
    <property type="entry name" value="Fibrinogen_C-term_domain"/>
</dbReference>